<sequence length="212" mass="23815">MIHTLALLCALVVPSLALATAQIPDVLLIDGKEHALNTNPLDAHLQAKGWTPPKEGLISSANWRGYVARWAVADGQLLLKDVTIMVEAKDEEMARKSILADLFPGKTQIVADWYTGALIVPDGKMIHYVHMGYGSTYDHYQVLRVSSGRVIEQLSMSGEEFKQYRARKFEAFKQTDEFKKAYAELKRDSQSLSEEQMLGFMASFFAERYLAL</sequence>
<dbReference type="EMBL" id="QTSU01000002">
    <property type="protein sequence ID" value="RDZ27580.1"/>
    <property type="molecule type" value="Genomic_DNA"/>
</dbReference>
<feature type="signal peptide" evidence="1">
    <location>
        <begin position="1"/>
        <end position="19"/>
    </location>
</feature>
<comment type="caution">
    <text evidence="2">The sequence shown here is derived from an EMBL/GenBank/DDBJ whole genome shotgun (WGS) entry which is preliminary data.</text>
</comment>
<gene>
    <name evidence="2" type="ORF">DX914_13065</name>
</gene>
<accession>A0A371K143</accession>
<organism evidence="2 3">
    <name type="scientific">Lysobacter silvisoli</name>
    <dbReference type="NCBI Taxonomy" id="2293254"/>
    <lineage>
        <taxon>Bacteria</taxon>
        <taxon>Pseudomonadati</taxon>
        <taxon>Pseudomonadota</taxon>
        <taxon>Gammaproteobacteria</taxon>
        <taxon>Lysobacterales</taxon>
        <taxon>Lysobacteraceae</taxon>
        <taxon>Lysobacter</taxon>
    </lineage>
</organism>
<dbReference type="AlphaFoldDB" id="A0A371K143"/>
<keyword evidence="1" id="KW-0732">Signal</keyword>
<dbReference type="OrthoDB" id="1438245at2"/>
<protein>
    <submittedName>
        <fullName evidence="2">Uncharacterized protein</fullName>
    </submittedName>
</protein>
<feature type="chain" id="PRO_5016844917" evidence="1">
    <location>
        <begin position="20"/>
        <end position="212"/>
    </location>
</feature>
<dbReference type="Proteomes" id="UP000264492">
    <property type="component" value="Unassembled WGS sequence"/>
</dbReference>
<keyword evidence="3" id="KW-1185">Reference proteome</keyword>
<proteinExistence type="predicted"/>
<evidence type="ECO:0000313" key="3">
    <source>
        <dbReference type="Proteomes" id="UP000264492"/>
    </source>
</evidence>
<reference evidence="2 3" key="1">
    <citation type="submission" date="2018-08" db="EMBL/GenBank/DDBJ databases">
        <title>Lysobacter sp. zong2l5, whole genome shotgun sequence.</title>
        <authorList>
            <person name="Zhang X."/>
            <person name="Feng G."/>
            <person name="Zhu H."/>
        </authorList>
    </citation>
    <scope>NUCLEOTIDE SEQUENCE [LARGE SCALE GENOMIC DNA]</scope>
    <source>
        <strain evidence="3">zong2l5</strain>
    </source>
</reference>
<evidence type="ECO:0000313" key="2">
    <source>
        <dbReference type="EMBL" id="RDZ27580.1"/>
    </source>
</evidence>
<name>A0A371K143_9GAMM</name>
<evidence type="ECO:0000256" key="1">
    <source>
        <dbReference type="SAM" id="SignalP"/>
    </source>
</evidence>